<comment type="catalytic activity">
    <reaction evidence="4">
        <text>O-phospho-L-tyrosyl-[protein] + H2O = L-tyrosyl-[protein] + phosphate</text>
        <dbReference type="Rhea" id="RHEA:10684"/>
        <dbReference type="Rhea" id="RHEA-COMP:10136"/>
        <dbReference type="Rhea" id="RHEA-COMP:20101"/>
        <dbReference type="ChEBI" id="CHEBI:15377"/>
        <dbReference type="ChEBI" id="CHEBI:43474"/>
        <dbReference type="ChEBI" id="CHEBI:46858"/>
        <dbReference type="ChEBI" id="CHEBI:61978"/>
        <dbReference type="EC" id="3.1.3.48"/>
    </reaction>
</comment>
<dbReference type="RefSeq" id="WP_376919426.1">
    <property type="nucleotide sequence ID" value="NZ_JBHRSW010000008.1"/>
</dbReference>
<dbReference type="InterPro" id="IPR016195">
    <property type="entry name" value="Pol/histidinol_Pase-like"/>
</dbReference>
<dbReference type="Gene3D" id="3.20.20.140">
    <property type="entry name" value="Metal-dependent hydrolases"/>
    <property type="match status" value="1"/>
</dbReference>
<protein>
    <recommendedName>
        <fullName evidence="2">protein-tyrosine-phosphatase</fullName>
        <ecNumber evidence="2">3.1.3.48</ecNumber>
    </recommendedName>
</protein>
<dbReference type="EC" id="3.1.3.48" evidence="2"/>
<dbReference type="PANTHER" id="PTHR39181:SF1">
    <property type="entry name" value="TYROSINE-PROTEIN PHOSPHATASE YWQE"/>
    <property type="match status" value="1"/>
</dbReference>
<reference evidence="6" key="1">
    <citation type="journal article" date="2019" name="Int. J. Syst. Evol. Microbiol.">
        <title>The Global Catalogue of Microorganisms (GCM) 10K type strain sequencing project: providing services to taxonomists for standard genome sequencing and annotation.</title>
        <authorList>
            <consortium name="The Broad Institute Genomics Platform"/>
            <consortium name="The Broad Institute Genome Sequencing Center for Infectious Disease"/>
            <person name="Wu L."/>
            <person name="Ma J."/>
        </authorList>
    </citation>
    <scope>NUCLEOTIDE SEQUENCE [LARGE SCALE GENOMIC DNA]</scope>
    <source>
        <strain evidence="6">KCTC 52473</strain>
    </source>
</reference>
<accession>A0ABV7FNF1</accession>
<keyword evidence="3" id="KW-0378">Hydrolase</keyword>
<evidence type="ECO:0000256" key="4">
    <source>
        <dbReference type="ARBA" id="ARBA00051722"/>
    </source>
</evidence>
<comment type="similarity">
    <text evidence="1">Belongs to the metallo-dependent hydrolases superfamily. CpsB/CapC family.</text>
</comment>
<evidence type="ECO:0000313" key="6">
    <source>
        <dbReference type="Proteomes" id="UP001595478"/>
    </source>
</evidence>
<dbReference type="Pfam" id="PF19567">
    <property type="entry name" value="CpsB_CapC"/>
    <property type="match status" value="1"/>
</dbReference>
<dbReference type="Proteomes" id="UP001595478">
    <property type="component" value="Unassembled WGS sequence"/>
</dbReference>
<dbReference type="EMBL" id="JBHRSW010000008">
    <property type="protein sequence ID" value="MFC3121288.1"/>
    <property type="molecule type" value="Genomic_DNA"/>
</dbReference>
<evidence type="ECO:0000256" key="3">
    <source>
        <dbReference type="ARBA" id="ARBA00022801"/>
    </source>
</evidence>
<sequence>MIDLHSHIIPNIDDGSRSLDETISLCLQSVDAGVTHMLCTPHMHFGKFDYFIDDIAHAFNLMVSEVKERNINLKLAFAAEVRISHEILALQQEGKLPYIGLYNNKAALLLELPHSHIPPGADKLIKWLLNKNVQPVIPHPERNREILTNFKKLLWLKQIGCVFQITAGSLTGRFKQEPYEMAWRMLDQNLVEYVASDLHSINRRPNDMGDAYKLVESNLSASLARKLFLESPGKITSDIKWQ</sequence>
<keyword evidence="6" id="KW-1185">Reference proteome</keyword>
<evidence type="ECO:0000313" key="5">
    <source>
        <dbReference type="EMBL" id="MFC3121288.1"/>
    </source>
</evidence>
<comment type="caution">
    <text evidence="5">The sequence shown here is derived from an EMBL/GenBank/DDBJ whole genome shotgun (WGS) entry which is preliminary data.</text>
</comment>
<name>A0ABV7FNF1_9ALTE</name>
<dbReference type="SUPFAM" id="SSF89550">
    <property type="entry name" value="PHP domain-like"/>
    <property type="match status" value="1"/>
</dbReference>
<dbReference type="InterPro" id="IPR016667">
    <property type="entry name" value="Caps_polysacc_synth_CpsB/CapC"/>
</dbReference>
<gene>
    <name evidence="5" type="ORF">ACFOHL_06615</name>
</gene>
<dbReference type="PIRSF" id="PIRSF016557">
    <property type="entry name" value="Caps_synth_CpsB"/>
    <property type="match status" value="1"/>
</dbReference>
<evidence type="ECO:0000256" key="2">
    <source>
        <dbReference type="ARBA" id="ARBA00013064"/>
    </source>
</evidence>
<proteinExistence type="inferred from homology"/>
<evidence type="ECO:0000256" key="1">
    <source>
        <dbReference type="ARBA" id="ARBA00005750"/>
    </source>
</evidence>
<dbReference type="PANTHER" id="PTHR39181">
    <property type="entry name" value="TYROSINE-PROTEIN PHOSPHATASE YWQE"/>
    <property type="match status" value="1"/>
</dbReference>
<organism evidence="5 6">
    <name type="scientific">Agaribacter flavus</name>
    <dbReference type="NCBI Taxonomy" id="1902781"/>
    <lineage>
        <taxon>Bacteria</taxon>
        <taxon>Pseudomonadati</taxon>
        <taxon>Pseudomonadota</taxon>
        <taxon>Gammaproteobacteria</taxon>
        <taxon>Alteromonadales</taxon>
        <taxon>Alteromonadaceae</taxon>
        <taxon>Agaribacter</taxon>
    </lineage>
</organism>